<dbReference type="AlphaFoldDB" id="A0A401JAR6"/>
<dbReference type="EMBL" id="BGOW01000003">
    <property type="protein sequence ID" value="GBL44765.1"/>
    <property type="molecule type" value="Genomic_DNA"/>
</dbReference>
<evidence type="ECO:0000313" key="2">
    <source>
        <dbReference type="Proteomes" id="UP000286806"/>
    </source>
</evidence>
<comment type="caution">
    <text evidence="1">The sequence shown here is derived from an EMBL/GenBank/DDBJ whole genome shotgun (WGS) entry which is preliminary data.</text>
</comment>
<proteinExistence type="predicted"/>
<organism evidence="1 2">
    <name type="scientific">Sulfuriferula multivorans</name>
    <dbReference type="NCBI Taxonomy" id="1559896"/>
    <lineage>
        <taxon>Bacteria</taxon>
        <taxon>Pseudomonadati</taxon>
        <taxon>Pseudomonadota</taxon>
        <taxon>Betaproteobacteria</taxon>
        <taxon>Nitrosomonadales</taxon>
        <taxon>Sulfuricellaceae</taxon>
        <taxon>Sulfuriferula</taxon>
    </lineage>
</organism>
<name>A0A401JAR6_9PROT</name>
<gene>
    <name evidence="1" type="ORF">SFMTTN_0566</name>
</gene>
<reference evidence="1 2" key="1">
    <citation type="journal article" date="2019" name="Front. Microbiol.">
        <title>Genomes of Neutrophilic Sulfur-Oxidizing Chemolithoautotrophs Representing 9 Proteobacterial Species From 8 Genera.</title>
        <authorList>
            <person name="Watanabe T."/>
            <person name="Kojima H."/>
            <person name="Umezawa K."/>
            <person name="Hori C."/>
            <person name="Takasuka T.E."/>
            <person name="Kato Y."/>
            <person name="Fukui M."/>
        </authorList>
    </citation>
    <scope>NUCLEOTIDE SEQUENCE [LARGE SCALE GENOMIC DNA]</scope>
    <source>
        <strain evidence="1 2">TTN</strain>
    </source>
</reference>
<accession>A0A401JAR6</accession>
<keyword evidence="2" id="KW-1185">Reference proteome</keyword>
<evidence type="ECO:0000313" key="1">
    <source>
        <dbReference type="EMBL" id="GBL44765.1"/>
    </source>
</evidence>
<dbReference type="Proteomes" id="UP000286806">
    <property type="component" value="Unassembled WGS sequence"/>
</dbReference>
<sequence>MNDQPVFRFQAATALVSGGHTLIGAARLAYSNANEQE</sequence>
<protein>
    <submittedName>
        <fullName evidence="1">Uncharacterized protein</fullName>
    </submittedName>
</protein>